<evidence type="ECO:0000256" key="3">
    <source>
        <dbReference type="ARBA" id="ARBA00011233"/>
    </source>
</evidence>
<evidence type="ECO:0000256" key="9">
    <source>
        <dbReference type="PIRNR" id="PIRNR000477"/>
    </source>
</evidence>
<dbReference type="PANTHER" id="PTHR11904">
    <property type="entry name" value="METHYLTHIOADENOSINE/PURINE NUCLEOSIDE PHOSPHORYLASE"/>
    <property type="match status" value="1"/>
</dbReference>
<accession>A0A432MS35</accession>
<dbReference type="AlphaFoldDB" id="A0A432MS35"/>
<feature type="binding site" evidence="10">
    <location>
        <position position="211"/>
    </location>
    <ligand>
        <name>phosphate</name>
        <dbReference type="ChEBI" id="CHEBI:43474"/>
    </ligand>
</feature>
<dbReference type="InterPro" id="IPR000845">
    <property type="entry name" value="Nucleoside_phosphorylase_d"/>
</dbReference>
<dbReference type="Gene3D" id="3.40.50.1580">
    <property type="entry name" value="Nucleoside phosphorylase domain"/>
    <property type="match status" value="1"/>
</dbReference>
<feature type="binding site" evidence="10">
    <location>
        <begin position="80"/>
        <end position="82"/>
    </location>
    <ligand>
        <name>phosphate</name>
        <dbReference type="ChEBI" id="CHEBI:43474"/>
    </ligand>
</feature>
<dbReference type="Proteomes" id="UP000280296">
    <property type="component" value="Unassembled WGS sequence"/>
</dbReference>
<dbReference type="GO" id="GO:0005737">
    <property type="term" value="C:cytoplasm"/>
    <property type="evidence" value="ECO:0007669"/>
    <property type="project" value="TreeGrafter"/>
</dbReference>
<dbReference type="SUPFAM" id="SSF53167">
    <property type="entry name" value="Purine and uridine phosphorylases"/>
    <property type="match status" value="1"/>
</dbReference>
<dbReference type="PIRSF" id="PIRSF000477">
    <property type="entry name" value="PurNPase"/>
    <property type="match status" value="1"/>
</dbReference>
<dbReference type="UniPathway" id="UPA00606"/>
<dbReference type="PANTHER" id="PTHR11904:SF9">
    <property type="entry name" value="PURINE NUCLEOSIDE PHOSPHORYLASE-RELATED"/>
    <property type="match status" value="1"/>
</dbReference>
<organism evidence="12 13">
    <name type="scientific">Tautonia sociabilis</name>
    <dbReference type="NCBI Taxonomy" id="2080755"/>
    <lineage>
        <taxon>Bacteria</taxon>
        <taxon>Pseudomonadati</taxon>
        <taxon>Planctomycetota</taxon>
        <taxon>Planctomycetia</taxon>
        <taxon>Isosphaerales</taxon>
        <taxon>Isosphaeraceae</taxon>
        <taxon>Tautonia</taxon>
    </lineage>
</organism>
<evidence type="ECO:0000256" key="1">
    <source>
        <dbReference type="ARBA" id="ARBA00005058"/>
    </source>
</evidence>
<keyword evidence="6 9" id="KW-0328">Glycosyltransferase</keyword>
<evidence type="ECO:0000256" key="7">
    <source>
        <dbReference type="ARBA" id="ARBA00022679"/>
    </source>
</evidence>
<evidence type="ECO:0000256" key="6">
    <source>
        <dbReference type="ARBA" id="ARBA00022676"/>
    </source>
</evidence>
<evidence type="ECO:0000256" key="10">
    <source>
        <dbReference type="PIRSR" id="PIRSR000477-2"/>
    </source>
</evidence>
<dbReference type="Pfam" id="PF01048">
    <property type="entry name" value="PNP_UDP_1"/>
    <property type="match status" value="1"/>
</dbReference>
<evidence type="ECO:0000256" key="2">
    <source>
        <dbReference type="ARBA" id="ARBA00006751"/>
    </source>
</evidence>
<dbReference type="InterPro" id="IPR011268">
    <property type="entry name" value="Purine_phosphorylase"/>
</dbReference>
<dbReference type="InterPro" id="IPR011269">
    <property type="entry name" value="PUNP"/>
</dbReference>
<sequence>MLYTRASEAANVIAGRAPGPIGAGVVLGSGLGGLADRLSDPVAMPYAELPHFPMTTVAGHPGRLLIGGIGGLRVAMFQGRFHHYEGHDLECVTFPIRVLHRLGVPRVILTAATGGIRDDLGPGSIVCLSDHLNLMGVSPLRGRNDDRLGPRFLDLSEVYSSRLRSLAREEAARLGFVLPEGVYACMPGPNYETPAEIRMLRALGADVVGMSTVPEAIVARHSGLEVLGLVIVTNWAAGISPAPLSHAEVIEASLAVGGRLADLIDAVLRRLSTEPDAGRSPVPVPVP</sequence>
<feature type="binding site" evidence="10">
    <location>
        <position position="60"/>
    </location>
    <ligand>
        <name>phosphate</name>
        <dbReference type="ChEBI" id="CHEBI:43474"/>
    </ligand>
</feature>
<dbReference type="OrthoDB" id="1523230at2"/>
<feature type="binding site" evidence="10">
    <location>
        <position position="234"/>
    </location>
    <ligand>
        <name>a purine D-ribonucleoside</name>
        <dbReference type="ChEBI" id="CHEBI:142355"/>
    </ligand>
</feature>
<dbReference type="RefSeq" id="WP_126723470.1">
    <property type="nucleotide sequence ID" value="NZ_RYZH01000001.1"/>
</dbReference>
<feature type="domain" description="Nucleoside phosphorylase" evidence="11">
    <location>
        <begin position="24"/>
        <end position="269"/>
    </location>
</feature>
<evidence type="ECO:0000256" key="8">
    <source>
        <dbReference type="ARBA" id="ARBA00031036"/>
    </source>
</evidence>
<keyword evidence="13" id="KW-1185">Reference proteome</keyword>
<keyword evidence="7 9" id="KW-0808">Transferase</keyword>
<comment type="function">
    <text evidence="9">The purine nucleoside phosphorylases catalyze the phosphorolytic breakdown of the N-glycosidic bond in the beta-(deoxy)ribonucleoside molecules, with the formation of the corresponding free purine bases and pentose-1-phosphate.</text>
</comment>
<proteinExistence type="inferred from homology"/>
<dbReference type="GO" id="GO:0009116">
    <property type="term" value="P:nucleoside metabolic process"/>
    <property type="evidence" value="ECO:0007669"/>
    <property type="project" value="InterPro"/>
</dbReference>
<dbReference type="CDD" id="cd09009">
    <property type="entry name" value="PNP-EcPNPII_like"/>
    <property type="match status" value="1"/>
</dbReference>
<evidence type="ECO:0000313" key="12">
    <source>
        <dbReference type="EMBL" id="RUL89796.1"/>
    </source>
</evidence>
<dbReference type="EC" id="2.4.2.1" evidence="4 9"/>
<evidence type="ECO:0000256" key="5">
    <source>
        <dbReference type="ARBA" id="ARBA00013834"/>
    </source>
</evidence>
<evidence type="ECO:0000313" key="13">
    <source>
        <dbReference type="Proteomes" id="UP000280296"/>
    </source>
</evidence>
<feature type="binding site" evidence="10">
    <location>
        <position position="29"/>
    </location>
    <ligand>
        <name>phosphate</name>
        <dbReference type="ChEBI" id="CHEBI:43474"/>
    </ligand>
</feature>
<reference evidence="12 13" key="1">
    <citation type="submission" date="2018-12" db="EMBL/GenBank/DDBJ databases">
        <authorList>
            <person name="Toschakov S.V."/>
        </authorList>
    </citation>
    <scope>NUCLEOTIDE SEQUENCE [LARGE SCALE GENOMIC DNA]</scope>
    <source>
        <strain evidence="12 13">GM2012</strain>
    </source>
</reference>
<name>A0A432MS35_9BACT</name>
<evidence type="ECO:0000256" key="4">
    <source>
        <dbReference type="ARBA" id="ARBA00011886"/>
    </source>
</evidence>
<dbReference type="EMBL" id="RYZH01000001">
    <property type="protein sequence ID" value="RUL89796.1"/>
    <property type="molecule type" value="Genomic_DNA"/>
</dbReference>
<dbReference type="NCBIfam" id="NF006054">
    <property type="entry name" value="PRK08202.1"/>
    <property type="match status" value="1"/>
</dbReference>
<comment type="caution">
    <text evidence="12">The sequence shown here is derived from an EMBL/GenBank/DDBJ whole genome shotgun (WGS) entry which is preliminary data.</text>
</comment>
<comment type="subunit">
    <text evidence="3">Homotrimer.</text>
</comment>
<dbReference type="NCBIfam" id="TIGR01697">
    <property type="entry name" value="PNPH-PUNA-XAPA"/>
    <property type="match status" value="1"/>
</dbReference>
<gene>
    <name evidence="12" type="ORF">TsocGM_00575</name>
</gene>
<dbReference type="GO" id="GO:0004731">
    <property type="term" value="F:purine-nucleoside phosphorylase activity"/>
    <property type="evidence" value="ECO:0007669"/>
    <property type="project" value="UniProtKB-EC"/>
</dbReference>
<feature type="binding site" evidence="10">
    <location>
        <position position="192"/>
    </location>
    <ligand>
        <name>a purine D-ribonucleoside</name>
        <dbReference type="ChEBI" id="CHEBI:142355"/>
    </ligand>
</feature>
<evidence type="ECO:0000259" key="11">
    <source>
        <dbReference type="Pfam" id="PF01048"/>
    </source>
</evidence>
<dbReference type="InterPro" id="IPR035994">
    <property type="entry name" value="Nucleoside_phosphorylase_sf"/>
</dbReference>
<dbReference type="NCBIfam" id="TIGR01698">
    <property type="entry name" value="PUNP"/>
    <property type="match status" value="1"/>
</dbReference>
<comment type="pathway">
    <text evidence="1 9">Purine metabolism; purine nucleoside salvage.</text>
</comment>
<protein>
    <recommendedName>
        <fullName evidence="5 9">Purine nucleoside phosphorylase</fullName>
        <ecNumber evidence="4 9">2.4.2.1</ecNumber>
    </recommendedName>
    <alternativeName>
        <fullName evidence="8 9">Inosine-guanosine phosphorylase</fullName>
    </alternativeName>
</protein>
<feature type="binding site" evidence="10">
    <location>
        <position position="112"/>
    </location>
    <ligand>
        <name>phosphate</name>
        <dbReference type="ChEBI" id="CHEBI:43474"/>
    </ligand>
</feature>
<reference evidence="12 13" key="2">
    <citation type="submission" date="2019-01" db="EMBL/GenBank/DDBJ databases">
        <title>Tautonia sociabilis, a novel thermotolerant planctomycete of Isosphaeraceae family, isolated from a 4000 m deep subterranean habitat.</title>
        <authorList>
            <person name="Kovaleva O.L."/>
            <person name="Elcheninov A.G."/>
            <person name="Van Heerden E."/>
            <person name="Toshchakov S.V."/>
            <person name="Novikov A."/>
            <person name="Bonch-Osmolovskaya E.A."/>
            <person name="Kublanov I.V."/>
        </authorList>
    </citation>
    <scope>NUCLEOTIDE SEQUENCE [LARGE SCALE GENOMIC DNA]</scope>
    <source>
        <strain evidence="12 13">GM2012</strain>
    </source>
</reference>
<comment type="similarity">
    <text evidence="2 9">Belongs to the PNP/MTAP phosphorylase family.</text>
</comment>